<gene>
    <name evidence="2" type="ORF">CTHT_0010400</name>
</gene>
<dbReference type="EMBL" id="GL988039">
    <property type="protein sequence ID" value="EGS22571.1"/>
    <property type="molecule type" value="Genomic_DNA"/>
</dbReference>
<protein>
    <recommendedName>
        <fullName evidence="4">Secretory phospholipase A2</fullName>
    </recommendedName>
</protein>
<dbReference type="GO" id="GO:0004623">
    <property type="term" value="F:phospholipase A2 activity"/>
    <property type="evidence" value="ECO:0007669"/>
    <property type="project" value="InterPro"/>
</dbReference>
<organism evidence="3">
    <name type="scientific">Chaetomium thermophilum (strain DSM 1495 / CBS 144.50 / IMI 039719)</name>
    <name type="common">Thermochaetoides thermophila</name>
    <dbReference type="NCBI Taxonomy" id="759272"/>
    <lineage>
        <taxon>Eukaryota</taxon>
        <taxon>Fungi</taxon>
        <taxon>Dikarya</taxon>
        <taxon>Ascomycota</taxon>
        <taxon>Pezizomycotina</taxon>
        <taxon>Sordariomycetes</taxon>
        <taxon>Sordariomycetidae</taxon>
        <taxon>Sordariales</taxon>
        <taxon>Chaetomiaceae</taxon>
        <taxon>Thermochaetoides</taxon>
    </lineage>
</organism>
<dbReference type="RefSeq" id="XP_006691563.1">
    <property type="nucleotide sequence ID" value="XM_006691500.1"/>
</dbReference>
<keyword evidence="3" id="KW-1185">Reference proteome</keyword>
<feature type="coiled-coil region" evidence="1">
    <location>
        <begin position="219"/>
        <end position="246"/>
    </location>
</feature>
<evidence type="ECO:0000313" key="2">
    <source>
        <dbReference type="EMBL" id="EGS22571.1"/>
    </source>
</evidence>
<dbReference type="SUPFAM" id="SSF48619">
    <property type="entry name" value="Phospholipase A2, PLA2"/>
    <property type="match status" value="1"/>
</dbReference>
<dbReference type="GeneID" id="18255078"/>
<dbReference type="PANTHER" id="PTHR40787:SF3">
    <property type="entry name" value="PROTEIN TRANSPORT PROTEIN SEC39"/>
    <property type="match status" value="1"/>
</dbReference>
<dbReference type="InterPro" id="IPR015141">
    <property type="entry name" value="PLipase_A2_prok/fun"/>
</dbReference>
<reference evidence="2 3" key="1">
    <citation type="journal article" date="2011" name="Cell">
        <title>Insight into structure and assembly of the nuclear pore complex by utilizing the genome of a eukaryotic thermophile.</title>
        <authorList>
            <person name="Amlacher S."/>
            <person name="Sarges P."/>
            <person name="Flemming D."/>
            <person name="van Noort V."/>
            <person name="Kunze R."/>
            <person name="Devos D.P."/>
            <person name="Arumugam M."/>
            <person name="Bork P."/>
            <person name="Hurt E."/>
        </authorList>
    </citation>
    <scope>NUCLEOTIDE SEQUENCE [LARGE SCALE GENOMIC DNA]</scope>
    <source>
        <strain evidence="3">DSM 1495 / CBS 144.50 / IMI 039719</strain>
    </source>
</reference>
<accession>G0S0L1</accession>
<dbReference type="Pfam" id="PF09056">
    <property type="entry name" value="Phospholip_A2_3"/>
    <property type="match status" value="1"/>
</dbReference>
<evidence type="ECO:0008006" key="4">
    <source>
        <dbReference type="Google" id="ProtNLM"/>
    </source>
</evidence>
<dbReference type="HOGENOM" id="CLU_053014_1_0_1"/>
<evidence type="ECO:0000313" key="3">
    <source>
        <dbReference type="Proteomes" id="UP000008066"/>
    </source>
</evidence>
<proteinExistence type="predicted"/>
<evidence type="ECO:0000256" key="1">
    <source>
        <dbReference type="SAM" id="Coils"/>
    </source>
</evidence>
<dbReference type="AlphaFoldDB" id="G0S0L1"/>
<dbReference type="GO" id="GO:0006644">
    <property type="term" value="P:phospholipid metabolic process"/>
    <property type="evidence" value="ECO:0007669"/>
    <property type="project" value="InterPro"/>
</dbReference>
<sequence length="253" mass="28481">MPFSSTDWRKFDNDDDLEDARAYIAQEVIPPVLDCLSGSVSLLTGSQEPLAGQSIVVFDLIALINMKFSLTAALLALVPAAFAFPATLETAAATLKRLSLTEITDQYLFSLTLPQFTAKRNARDPSTLIWDSDGCTSSPDNPFGFPFTPACHRHDFGYRNYKNQNRFTDANKLKIDDNFKKDLYYQCKGVTAETVCKALADVYYAAVRAFGGRTQSKKREDQEDLIREYEEKLAIYNKLVAEAQERGELWRLD</sequence>
<dbReference type="OrthoDB" id="5120271at2759"/>
<dbReference type="KEGG" id="cthr:CTHT_0010400"/>
<dbReference type="eggNOG" id="ENOG502SU72">
    <property type="taxonomic scope" value="Eukaryota"/>
</dbReference>
<dbReference type="GO" id="GO:0050482">
    <property type="term" value="P:arachidonate secretion"/>
    <property type="evidence" value="ECO:0007669"/>
    <property type="project" value="InterPro"/>
</dbReference>
<dbReference type="OMA" id="RNYKAQG"/>
<keyword evidence="1" id="KW-0175">Coiled coil</keyword>
<dbReference type="PANTHER" id="PTHR40787">
    <property type="entry name" value="SECRETED PROTEIN"/>
    <property type="match status" value="1"/>
</dbReference>
<name>G0S0L1_CHATD</name>
<dbReference type="Proteomes" id="UP000008066">
    <property type="component" value="Unassembled WGS sequence"/>
</dbReference>
<dbReference type="Gene3D" id="1.20.90.10">
    <property type="entry name" value="Phospholipase A2 domain"/>
    <property type="match status" value="1"/>
</dbReference>
<dbReference type="InterPro" id="IPR036444">
    <property type="entry name" value="PLipase_A2_dom_sf"/>
</dbReference>